<dbReference type="Gene3D" id="2.20.70.10">
    <property type="match status" value="1"/>
</dbReference>
<dbReference type="PANTHER" id="PTHR46967:SF2">
    <property type="entry name" value="SUSHI, VON WILLEBRAND FACTOR TYPE A, EGF AND PENTRAXIN DOMAIN-CONTAINING PROTEIN 1-LIKE"/>
    <property type="match status" value="1"/>
</dbReference>
<evidence type="ECO:0000256" key="2">
    <source>
        <dbReference type="SAM" id="SignalP"/>
    </source>
</evidence>
<dbReference type="InterPro" id="IPR036020">
    <property type="entry name" value="WW_dom_sf"/>
</dbReference>
<feature type="chain" id="PRO_5040890525" description="WW domain-containing protein" evidence="2">
    <location>
        <begin position="22"/>
        <end position="1709"/>
    </location>
</feature>
<feature type="region of interest" description="Disordered" evidence="1">
    <location>
        <begin position="1516"/>
        <end position="1547"/>
    </location>
</feature>
<feature type="domain" description="WW" evidence="3">
    <location>
        <begin position="1674"/>
        <end position="1708"/>
    </location>
</feature>
<keyword evidence="5" id="KW-1185">Reference proteome</keyword>
<dbReference type="Gene3D" id="2.10.50.10">
    <property type="entry name" value="Tumor Necrosis Factor Receptor, subunit A, domain 2"/>
    <property type="match status" value="3"/>
</dbReference>
<feature type="region of interest" description="Disordered" evidence="1">
    <location>
        <begin position="1293"/>
        <end position="1331"/>
    </location>
</feature>
<dbReference type="PRINTS" id="PR01217">
    <property type="entry name" value="PRICHEXTENSN"/>
</dbReference>
<dbReference type="SUPFAM" id="SSF51045">
    <property type="entry name" value="WW domain"/>
    <property type="match status" value="1"/>
</dbReference>
<feature type="region of interest" description="Disordered" evidence="1">
    <location>
        <begin position="1608"/>
        <end position="1709"/>
    </location>
</feature>
<reference evidence="5" key="1">
    <citation type="journal article" date="2023" name="Commun. Biol.">
        <title>Genome analysis of Parmales, the sister group of diatoms, reveals the evolutionary specialization of diatoms from phago-mixotrophs to photoautotrophs.</title>
        <authorList>
            <person name="Ban H."/>
            <person name="Sato S."/>
            <person name="Yoshikawa S."/>
            <person name="Yamada K."/>
            <person name="Nakamura Y."/>
            <person name="Ichinomiya M."/>
            <person name="Sato N."/>
            <person name="Blanc-Mathieu R."/>
            <person name="Endo H."/>
            <person name="Kuwata A."/>
            <person name="Ogata H."/>
        </authorList>
    </citation>
    <scope>NUCLEOTIDE SEQUENCE [LARGE SCALE GENOMIC DNA]</scope>
    <source>
        <strain evidence="5">NIES 3701</strain>
    </source>
</reference>
<dbReference type="Pfam" id="PF00397">
    <property type="entry name" value="WW"/>
    <property type="match status" value="1"/>
</dbReference>
<proteinExistence type="predicted"/>
<dbReference type="PANTHER" id="PTHR46967">
    <property type="entry name" value="INSULIN-LIKE GROWTH FACTOR BINDING PROTEIN,N-TERMINAL"/>
    <property type="match status" value="1"/>
</dbReference>
<dbReference type="CDD" id="cd00201">
    <property type="entry name" value="WW"/>
    <property type="match status" value="1"/>
</dbReference>
<dbReference type="InterPro" id="IPR001202">
    <property type="entry name" value="WW_dom"/>
</dbReference>
<accession>A0A9W7AQL5</accession>
<dbReference type="InterPro" id="IPR011641">
    <property type="entry name" value="Tyr-kin_ephrin_A/B_rcpt-like"/>
</dbReference>
<evidence type="ECO:0000313" key="4">
    <source>
        <dbReference type="EMBL" id="GMH74220.1"/>
    </source>
</evidence>
<sequence length="1709" mass="177842">MASHLFLILVCLICILHHSTGQDCNAAAQCSNCDDALTAASLSDCAAKGYCSGATYVTSCGKEDPTDCRDGWPVQEDAGGGGCWPWDGKRRCAQCAKGFEDKRGCMKATCSVWCIPVWGTCETEQRCAPCRPGYAAPAAGSIFCTECPAGKQSYPDMISSSELASLTADKSPEDSAFTMGASEGCVDCAPGKFGDEAGEMLCDACKGNTYTDVAGRQSCDYCPAGKQAENWDYALLTSASNLNDFYADRPDDEATPDLPGSASAACVPCETGKFSKWTDDEGNPSETAQRTGCKSCMLSGMYGEGGVNGYTSDAGASTCYMCPAGKHANKTLNGLCEFCTPGKYSNSEGRGVAGCSLCDAYGSSILGDDNPLRTGYVSEASATDCLPCAAGKFKEDNECKDCTPGKYSEAAYNTCVDCGLGETSTAPFATCTKCPAGKYADSPGAVECLDCAVGKYSSSAGMGSGADEGVGAYSCAPCGSHKIQLEPGKWYCDWCPAGKYEESSDSNACTECDDGKFRYEDSNFECRSCSLSNTYGQGYGNGVTFVGDADATGTAHHNHEECYACPTGKSGFDYDQNTFGSNTCFTCPGNMYAGDGASYCSICAPGKTAANSGTEDSAANACSDTDGCDSSVCEACDIGKAGTRECVSCTPGKYASSAGQPVCTPCLAGKGSTAGSSGCSDCTGGKYSTGNEDCKVCEAGKVPALNKMTCVTCSSGSWAAEGDDSCTDCVAGKYAPDDQISTSADMCFDCPAGTTSEAGEKECSDCQKGKYSDTAGAASCTTCTAGSTTDAVGGVTCRACEVGKYGRTGDWYLNPSYSSGCADCEAGKYAGTVGTATCTDCAAGKFSEEGKTTCTLCPVGKHQIDQGQDDCDSCLTSPGQSAPAGWSGACVPCGAGTARKLNSDSPLCEACPAGKKVSKSVAGVRFDCQDCPAGQTSDEGSDSCSECANGKFAVEGSLTGCQDYPTDFNVCPLGADGSTNKCQYWYNSKMEEVSEGGNSPFLSSCSTLSTCGATSSTSGPLVNTFYAYCTDCAEGYKAYLLDQSRILEGSIVPKSVCDSLSTSEISSCRDTMEDADETCRGSFGGQPNFCYKPQEFQYCPDGAVCNYLHQDARVTKNGGEESPFGPGCASYTICNIDKTASVPTYDIKCDACRADKNFTEVLVASGRFGSGDDFGGADNGGTYCTGSYSSVCLNVTSWDTCPAKLNGLGNRRMLRGASDGSWALDFSLEGGDWREKYAAGEEVLEIVPMTERKLGCFGCSCSGNGLVSNCDLSDQCPDGDADCNPSYCVCTSAPSPTPPTPTPPTPTPPTPTPPTPTPPTPTPPSPSSPTPVAAVSCLYLKDNSDVAVNPGGTAPIGRCAEYKMCDNTDGKLSLQCTRCEDGYRGTNYATKTVGTCAIGENPTDCTPRDDGSDLTNWKNCPSGSGSSSTVCHYWDQYDTWRPLTTSPFVNQQGQDSCGSYQVCDHDDQTTQDTDIYKIMCKECASGYITSKTNTETWGACSTVGAYPTLCVKATTGPTTSPTKAPSPAPPPATPSPTKAPTSGKGGDSITDNMAAVVGGGVAMVAIIGFLGYKVCCSSGPRYTEENLRSSSTASVGGKIELNDVYTKKDSDFGGANLEHTANPMSEKKKKKKKKKKKRDEDGGRRVSVQGGLLMVDKGDGMGAAPPPPPPPPPMPEKSPWERFIDPNSQQPYWYNKESGDTTWEKPEGE</sequence>
<feature type="compositionally biased region" description="Basic and acidic residues" evidence="1">
    <location>
        <begin position="1697"/>
        <end position="1709"/>
    </location>
</feature>
<gene>
    <name evidence="4" type="ORF">TrST_g14003</name>
</gene>
<feature type="signal peptide" evidence="2">
    <location>
        <begin position="1"/>
        <end position="21"/>
    </location>
</feature>
<organism evidence="4 5">
    <name type="scientific">Triparma strigata</name>
    <dbReference type="NCBI Taxonomy" id="1606541"/>
    <lineage>
        <taxon>Eukaryota</taxon>
        <taxon>Sar</taxon>
        <taxon>Stramenopiles</taxon>
        <taxon>Ochrophyta</taxon>
        <taxon>Bolidophyceae</taxon>
        <taxon>Parmales</taxon>
        <taxon>Triparmaceae</taxon>
        <taxon>Triparma</taxon>
    </lineage>
</organism>
<keyword evidence="2" id="KW-0732">Signal</keyword>
<feature type="compositionally biased region" description="Pro residues" evidence="1">
    <location>
        <begin position="1664"/>
        <end position="1676"/>
    </location>
</feature>
<feature type="compositionally biased region" description="Pro residues" evidence="1">
    <location>
        <begin position="1524"/>
        <end position="1534"/>
    </location>
</feature>
<dbReference type="PROSITE" id="PS01159">
    <property type="entry name" value="WW_DOMAIN_1"/>
    <property type="match status" value="1"/>
</dbReference>
<protein>
    <recommendedName>
        <fullName evidence="3">WW domain-containing protein</fullName>
    </recommendedName>
</protein>
<dbReference type="SMART" id="SM00456">
    <property type="entry name" value="WW"/>
    <property type="match status" value="1"/>
</dbReference>
<evidence type="ECO:0000313" key="5">
    <source>
        <dbReference type="Proteomes" id="UP001165085"/>
    </source>
</evidence>
<dbReference type="OrthoDB" id="189739at2759"/>
<feature type="compositionally biased region" description="Basic residues" evidence="1">
    <location>
        <begin position="1627"/>
        <end position="1637"/>
    </location>
</feature>
<dbReference type="Proteomes" id="UP001165085">
    <property type="component" value="Unassembled WGS sequence"/>
</dbReference>
<comment type="caution">
    <text evidence="4">The sequence shown here is derived from an EMBL/GenBank/DDBJ whole genome shotgun (WGS) entry which is preliminary data.</text>
</comment>
<dbReference type="InterPro" id="IPR009030">
    <property type="entry name" value="Growth_fac_rcpt_cys_sf"/>
</dbReference>
<dbReference type="PROSITE" id="PS50020">
    <property type="entry name" value="WW_DOMAIN_2"/>
    <property type="match status" value="1"/>
</dbReference>
<evidence type="ECO:0000259" key="3">
    <source>
        <dbReference type="PROSITE" id="PS50020"/>
    </source>
</evidence>
<evidence type="ECO:0000256" key="1">
    <source>
        <dbReference type="SAM" id="MobiDB-lite"/>
    </source>
</evidence>
<dbReference type="SMART" id="SM01411">
    <property type="entry name" value="Ephrin_rec_like"/>
    <property type="match status" value="12"/>
</dbReference>
<dbReference type="SUPFAM" id="SSF57184">
    <property type="entry name" value="Growth factor receptor domain"/>
    <property type="match status" value="3"/>
</dbReference>
<dbReference type="Pfam" id="PF07699">
    <property type="entry name" value="Ephrin_rec_like"/>
    <property type="match status" value="2"/>
</dbReference>
<feature type="compositionally biased region" description="Pro residues" evidence="1">
    <location>
        <begin position="1295"/>
        <end position="1329"/>
    </location>
</feature>
<dbReference type="EMBL" id="BRXY01000177">
    <property type="protein sequence ID" value="GMH74220.1"/>
    <property type="molecule type" value="Genomic_DNA"/>
</dbReference>
<name>A0A9W7AQL5_9STRA</name>